<dbReference type="AlphaFoldDB" id="A0A1I3P0C8"/>
<dbReference type="Proteomes" id="UP000198649">
    <property type="component" value="Unassembled WGS sequence"/>
</dbReference>
<sequence>MHEPPAHVGDQDVLDTVRATWLPDADTATHLPVGFGAHHWAASVAGERRLFVTLDGLGDRRSTDSLTAAYRAAATLAADGLEFVHASLPPLTVPFADDLLSATPWVDGHRPERLDREVTSTMLARLHATPPPEGTPRWRPLVGPDLAEDLACRARTTWDGGPFSARAQAALRSHLAAIDTWVTRYHRLAEEAASRPVVPTHGEPDVHNQLLTDRGTLLVDWESLQLAPAERDLRALDAGGPMTEMFDLEWRLDEVQQYAERFQQPHTGGADDLEAVEGLVEELERPDWHEPSDRP</sequence>
<keyword evidence="2" id="KW-0808">Transferase</keyword>
<evidence type="ECO:0000313" key="3">
    <source>
        <dbReference type="Proteomes" id="UP000198649"/>
    </source>
</evidence>
<proteinExistence type="predicted"/>
<feature type="region of interest" description="Disordered" evidence="1">
    <location>
        <begin position="265"/>
        <end position="295"/>
    </location>
</feature>
<feature type="compositionally biased region" description="Basic and acidic residues" evidence="1">
    <location>
        <begin position="282"/>
        <end position="295"/>
    </location>
</feature>
<evidence type="ECO:0000313" key="2">
    <source>
        <dbReference type="EMBL" id="SFJ14901.1"/>
    </source>
</evidence>
<keyword evidence="3" id="KW-1185">Reference proteome</keyword>
<dbReference type="STRING" id="1005945.SAMN05216561_11944"/>
<evidence type="ECO:0000256" key="1">
    <source>
        <dbReference type="SAM" id="MobiDB-lite"/>
    </source>
</evidence>
<protein>
    <submittedName>
        <fullName evidence="2">Spectinomycin phosphotransferase</fullName>
    </submittedName>
</protein>
<dbReference type="EMBL" id="FOQG01000019">
    <property type="protein sequence ID" value="SFJ14901.1"/>
    <property type="molecule type" value="Genomic_DNA"/>
</dbReference>
<gene>
    <name evidence="2" type="ORF">SAMN05216561_11944</name>
</gene>
<dbReference type="Gene3D" id="1.10.510.10">
    <property type="entry name" value="Transferase(Phosphotransferase) domain 1"/>
    <property type="match status" value="1"/>
</dbReference>
<feature type="compositionally biased region" description="Acidic residues" evidence="1">
    <location>
        <begin position="271"/>
        <end position="281"/>
    </location>
</feature>
<reference evidence="2 3" key="1">
    <citation type="submission" date="2016-10" db="EMBL/GenBank/DDBJ databases">
        <authorList>
            <person name="de Groot N.N."/>
        </authorList>
    </citation>
    <scope>NUCLEOTIDE SEQUENCE [LARGE SCALE GENOMIC DNA]</scope>
    <source>
        <strain evidence="2 3">CGMCC 1.11156</strain>
    </source>
</reference>
<name>A0A1I3P0C8_9ACTN</name>
<accession>A0A1I3P0C8</accession>
<dbReference type="RefSeq" id="WP_091116546.1">
    <property type="nucleotide sequence ID" value="NZ_BKAF01000024.1"/>
</dbReference>
<dbReference type="OrthoDB" id="115252at2"/>
<dbReference type="InterPro" id="IPR011009">
    <property type="entry name" value="Kinase-like_dom_sf"/>
</dbReference>
<dbReference type="GO" id="GO:0016740">
    <property type="term" value="F:transferase activity"/>
    <property type="evidence" value="ECO:0007669"/>
    <property type="project" value="UniProtKB-KW"/>
</dbReference>
<dbReference type="SUPFAM" id="SSF56112">
    <property type="entry name" value="Protein kinase-like (PK-like)"/>
    <property type="match status" value="1"/>
</dbReference>
<organism evidence="2 3">
    <name type="scientific">Nocardioides psychrotolerans</name>
    <dbReference type="NCBI Taxonomy" id="1005945"/>
    <lineage>
        <taxon>Bacteria</taxon>
        <taxon>Bacillati</taxon>
        <taxon>Actinomycetota</taxon>
        <taxon>Actinomycetes</taxon>
        <taxon>Propionibacteriales</taxon>
        <taxon>Nocardioidaceae</taxon>
        <taxon>Nocardioides</taxon>
    </lineage>
</organism>